<reference evidence="2" key="2">
    <citation type="submission" date="2018-03" db="EMBL/GenBank/DDBJ databases">
        <title>The Triticum urartu genome reveals the dynamic nature of wheat genome evolution.</title>
        <authorList>
            <person name="Ling H."/>
            <person name="Ma B."/>
            <person name="Shi X."/>
            <person name="Liu H."/>
            <person name="Dong L."/>
            <person name="Sun H."/>
            <person name="Cao Y."/>
            <person name="Gao Q."/>
            <person name="Zheng S."/>
            <person name="Li Y."/>
            <person name="Yu Y."/>
            <person name="Du H."/>
            <person name="Qi M."/>
            <person name="Li Y."/>
            <person name="Yu H."/>
            <person name="Cui Y."/>
            <person name="Wang N."/>
            <person name="Chen C."/>
            <person name="Wu H."/>
            <person name="Zhao Y."/>
            <person name="Zhang J."/>
            <person name="Li Y."/>
            <person name="Zhou W."/>
            <person name="Zhang B."/>
            <person name="Hu W."/>
            <person name="Eijk M."/>
            <person name="Tang J."/>
            <person name="Witsenboer H."/>
            <person name="Zhao S."/>
            <person name="Li Z."/>
            <person name="Zhang A."/>
            <person name="Wang D."/>
            <person name="Liang C."/>
        </authorList>
    </citation>
    <scope>NUCLEOTIDE SEQUENCE [LARGE SCALE GENOMIC DNA]</scope>
    <source>
        <strain evidence="2">cv. G1812</strain>
    </source>
</reference>
<proteinExistence type="predicted"/>
<protein>
    <submittedName>
        <fullName evidence="2">Uncharacterized protein</fullName>
    </submittedName>
</protein>
<evidence type="ECO:0000313" key="2">
    <source>
        <dbReference type="EnsemblPlants" id="TuG1812G0300003883.01.T01.cds349484"/>
    </source>
</evidence>
<feature type="compositionally biased region" description="Basic residues" evidence="1">
    <location>
        <begin position="118"/>
        <end position="144"/>
    </location>
</feature>
<evidence type="ECO:0000313" key="3">
    <source>
        <dbReference type="Proteomes" id="UP000015106"/>
    </source>
</evidence>
<feature type="region of interest" description="Disordered" evidence="1">
    <location>
        <begin position="57"/>
        <end position="144"/>
    </location>
</feature>
<reference evidence="2" key="3">
    <citation type="submission" date="2022-06" db="UniProtKB">
        <authorList>
            <consortium name="EnsemblPlants"/>
        </authorList>
    </citation>
    <scope>IDENTIFICATION</scope>
</reference>
<name>A0A8R7TY74_TRIUA</name>
<keyword evidence="3" id="KW-1185">Reference proteome</keyword>
<evidence type="ECO:0000256" key="1">
    <source>
        <dbReference type="SAM" id="MobiDB-lite"/>
    </source>
</evidence>
<dbReference type="Proteomes" id="UP000015106">
    <property type="component" value="Chromosome 3"/>
</dbReference>
<feature type="compositionally biased region" description="Low complexity" evidence="1">
    <location>
        <begin position="101"/>
        <end position="117"/>
    </location>
</feature>
<reference evidence="3" key="1">
    <citation type="journal article" date="2013" name="Nature">
        <title>Draft genome of the wheat A-genome progenitor Triticum urartu.</title>
        <authorList>
            <person name="Ling H.Q."/>
            <person name="Zhao S."/>
            <person name="Liu D."/>
            <person name="Wang J."/>
            <person name="Sun H."/>
            <person name="Zhang C."/>
            <person name="Fan H."/>
            <person name="Li D."/>
            <person name="Dong L."/>
            <person name="Tao Y."/>
            <person name="Gao C."/>
            <person name="Wu H."/>
            <person name="Li Y."/>
            <person name="Cui Y."/>
            <person name="Guo X."/>
            <person name="Zheng S."/>
            <person name="Wang B."/>
            <person name="Yu K."/>
            <person name="Liang Q."/>
            <person name="Yang W."/>
            <person name="Lou X."/>
            <person name="Chen J."/>
            <person name="Feng M."/>
            <person name="Jian J."/>
            <person name="Zhang X."/>
            <person name="Luo G."/>
            <person name="Jiang Y."/>
            <person name="Liu J."/>
            <person name="Wang Z."/>
            <person name="Sha Y."/>
            <person name="Zhang B."/>
            <person name="Wu H."/>
            <person name="Tang D."/>
            <person name="Shen Q."/>
            <person name="Xue P."/>
            <person name="Zou S."/>
            <person name="Wang X."/>
            <person name="Liu X."/>
            <person name="Wang F."/>
            <person name="Yang Y."/>
            <person name="An X."/>
            <person name="Dong Z."/>
            <person name="Zhang K."/>
            <person name="Zhang X."/>
            <person name="Luo M.C."/>
            <person name="Dvorak J."/>
            <person name="Tong Y."/>
            <person name="Wang J."/>
            <person name="Yang H."/>
            <person name="Li Z."/>
            <person name="Wang D."/>
            <person name="Zhang A."/>
            <person name="Wang J."/>
        </authorList>
    </citation>
    <scope>NUCLEOTIDE SEQUENCE</scope>
    <source>
        <strain evidence="3">cv. G1812</strain>
    </source>
</reference>
<accession>A0A8R7TY74</accession>
<dbReference type="AlphaFoldDB" id="A0A8R7TY74"/>
<dbReference type="Gramene" id="TuG1812G0300003883.01.T01">
    <property type="protein sequence ID" value="TuG1812G0300003883.01.T01.cds349484"/>
    <property type="gene ID" value="TuG1812G0300003883.01"/>
</dbReference>
<dbReference type="EnsemblPlants" id="TuG1812G0300003883.01.T01">
    <property type="protein sequence ID" value="TuG1812G0300003883.01.T01.cds349484"/>
    <property type="gene ID" value="TuG1812G0300003883.01"/>
</dbReference>
<feature type="compositionally biased region" description="Basic residues" evidence="1">
    <location>
        <begin position="66"/>
        <end position="80"/>
    </location>
</feature>
<organism evidence="2 3">
    <name type="scientific">Triticum urartu</name>
    <name type="common">Red wild einkorn</name>
    <name type="synonym">Crithodium urartu</name>
    <dbReference type="NCBI Taxonomy" id="4572"/>
    <lineage>
        <taxon>Eukaryota</taxon>
        <taxon>Viridiplantae</taxon>
        <taxon>Streptophyta</taxon>
        <taxon>Embryophyta</taxon>
        <taxon>Tracheophyta</taxon>
        <taxon>Spermatophyta</taxon>
        <taxon>Magnoliopsida</taxon>
        <taxon>Liliopsida</taxon>
        <taxon>Poales</taxon>
        <taxon>Poaceae</taxon>
        <taxon>BOP clade</taxon>
        <taxon>Pooideae</taxon>
        <taxon>Triticodae</taxon>
        <taxon>Triticeae</taxon>
        <taxon>Triticinae</taxon>
        <taxon>Triticum</taxon>
    </lineage>
</organism>
<sequence length="144" mass="16838">MDSKFRGNIGNKAYQRECSNLAMPMPETINKLIDKVCKSTILKGCSVQYCHRLQLQPARRTQQEYHRRRYPRRPCRRLLRRQPMNQMPQRPAARASVSSFRAGSRAPWRASRAPRAGRSGRRARRRGLTPARRRSPRRQRAGGR</sequence>